<reference evidence="2" key="1">
    <citation type="journal article" date="2021" name="Proc. Natl. Acad. Sci. U.S.A.">
        <title>A Catalog of Tens of Thousands of Viruses from Human Metagenomes Reveals Hidden Associations with Chronic Diseases.</title>
        <authorList>
            <person name="Tisza M.J."/>
            <person name="Buck C.B."/>
        </authorList>
    </citation>
    <scope>NUCLEOTIDE SEQUENCE</scope>
    <source>
        <strain evidence="2">CtKkB1</strain>
    </source>
</reference>
<name>A0A8S5V4E2_9CAUD</name>
<dbReference type="Pfam" id="PF14284">
    <property type="entry name" value="PcfJ"/>
    <property type="match status" value="1"/>
</dbReference>
<evidence type="ECO:0000313" key="2">
    <source>
        <dbReference type="EMBL" id="DAG01573.1"/>
    </source>
</evidence>
<keyword evidence="1" id="KW-0175">Coiled coil</keyword>
<sequence length="527" mass="61409">MGQKAKKITDKQYQHARKMAFAKSIDGLPKKVAQWVDDSVLLGSRYLFTHRENGVRYGYCTHCHKDVVLELGRTYSAADVQNVNCKHKEIGFCPACKSTVEFRDSGRGRKYMYDQKYILFATKLRDGGILVRAGFVERDYRLDYTTVKTNFFEEYRVYYNTGVDAVWAKRWSYGFHGWEKNWERMATIPEPSSRQPWYTDEKNYAENHYYGFNDETFKNTNLRYAQMSAYMENFGNNPCGWLDTYVKYPVLTEKLVKEGFIKLAVNTSWTNGIVNRRAKTVSAALGLTKKELRKLPVKTRDAVLYAQLAKKYEITVEQAKAYRASDDYCVSQIEKRLPFKKAVKYLEKQNEQPYTLRDYWSDCEKLNLDLSREDILLPPDLAQAHRRTNEALAEARRQKELEETRRTQEEFGKRLKKLERDFDFESGGLLIRPARSHAELIDEGSALHHCVATYAKKHLSGQTVIFFIRKKSEPDKPFYTLEYNPKTESIVQCRGLHNCGKTPEVEAFVEAWSGYIRNKKKKSHAAA</sequence>
<proteinExistence type="predicted"/>
<evidence type="ECO:0000256" key="1">
    <source>
        <dbReference type="SAM" id="Coils"/>
    </source>
</evidence>
<protein>
    <submittedName>
        <fullName evidence="2">PcfJ like protein</fullName>
    </submittedName>
</protein>
<accession>A0A8S5V4E2</accession>
<feature type="coiled-coil region" evidence="1">
    <location>
        <begin position="382"/>
        <end position="421"/>
    </location>
</feature>
<organism evidence="2">
    <name type="scientific">Myoviridae sp. ctKkB1</name>
    <dbReference type="NCBI Taxonomy" id="2825081"/>
    <lineage>
        <taxon>Viruses</taxon>
        <taxon>Duplodnaviria</taxon>
        <taxon>Heunggongvirae</taxon>
        <taxon>Uroviricota</taxon>
        <taxon>Caudoviricetes</taxon>
    </lineage>
</organism>
<dbReference type="EMBL" id="BK016195">
    <property type="protein sequence ID" value="DAG01573.1"/>
    <property type="molecule type" value="Genomic_DNA"/>
</dbReference>
<dbReference type="InterPro" id="IPR025586">
    <property type="entry name" value="PcfJ"/>
</dbReference>